<dbReference type="Proteomes" id="UP000317593">
    <property type="component" value="Unassembled WGS sequence"/>
</dbReference>
<keyword evidence="12" id="KW-1185">Reference proteome</keyword>
<dbReference type="OrthoDB" id="9794322at2"/>
<evidence type="ECO:0000256" key="6">
    <source>
        <dbReference type="ARBA" id="ARBA00023002"/>
    </source>
</evidence>
<keyword evidence="3 8" id="KW-0349">Heme</keyword>
<keyword evidence="4 8" id="KW-0479">Metal-binding</keyword>
<keyword evidence="7 8" id="KW-0408">Iron</keyword>
<evidence type="ECO:0000313" key="12">
    <source>
        <dbReference type="Proteomes" id="UP000317593"/>
    </source>
</evidence>
<dbReference type="Pfam" id="PF13442">
    <property type="entry name" value="Cytochrome_CBB3"/>
    <property type="match status" value="1"/>
</dbReference>
<comment type="cofactor">
    <cofactor evidence="1">
        <name>pyrroloquinoline quinone</name>
        <dbReference type="ChEBI" id="CHEBI:58442"/>
    </cofactor>
</comment>
<dbReference type="PANTHER" id="PTHR32303:SF4">
    <property type="entry name" value="QUINOPROTEIN GLUCOSE DEHYDROGENASE"/>
    <property type="match status" value="1"/>
</dbReference>
<dbReference type="InterPro" id="IPR011047">
    <property type="entry name" value="Quinoprotein_ADH-like_sf"/>
</dbReference>
<evidence type="ECO:0000256" key="2">
    <source>
        <dbReference type="ARBA" id="ARBA00008156"/>
    </source>
</evidence>
<evidence type="ECO:0000256" key="9">
    <source>
        <dbReference type="SAM" id="MobiDB-lite"/>
    </source>
</evidence>
<evidence type="ECO:0000259" key="10">
    <source>
        <dbReference type="PROSITE" id="PS51007"/>
    </source>
</evidence>
<dbReference type="GO" id="GO:0016020">
    <property type="term" value="C:membrane"/>
    <property type="evidence" value="ECO:0007669"/>
    <property type="project" value="InterPro"/>
</dbReference>
<dbReference type="GO" id="GO:0048038">
    <property type="term" value="F:quinone binding"/>
    <property type="evidence" value="ECO:0007669"/>
    <property type="project" value="InterPro"/>
</dbReference>
<dbReference type="SMART" id="SM00564">
    <property type="entry name" value="PQQ"/>
    <property type="match status" value="6"/>
</dbReference>
<dbReference type="GO" id="GO:0020037">
    <property type="term" value="F:heme binding"/>
    <property type="evidence" value="ECO:0007669"/>
    <property type="project" value="InterPro"/>
</dbReference>
<evidence type="ECO:0000256" key="8">
    <source>
        <dbReference type="PROSITE-ProRule" id="PRU00433"/>
    </source>
</evidence>
<dbReference type="CDD" id="cd10280">
    <property type="entry name" value="PQQ_mGDH"/>
    <property type="match status" value="1"/>
</dbReference>
<protein>
    <submittedName>
        <fullName evidence="11">Quinoprotein glucose dehydrogenase</fullName>
    </submittedName>
</protein>
<evidence type="ECO:0000313" key="11">
    <source>
        <dbReference type="EMBL" id="SMO31986.1"/>
    </source>
</evidence>
<dbReference type="AlphaFoldDB" id="A0A521AB17"/>
<dbReference type="InterPro" id="IPR017511">
    <property type="entry name" value="PQQ_mDH"/>
</dbReference>
<dbReference type="SUPFAM" id="SSF46626">
    <property type="entry name" value="Cytochrome c"/>
    <property type="match status" value="1"/>
</dbReference>
<feature type="domain" description="Cytochrome c" evidence="10">
    <location>
        <begin position="480"/>
        <end position="555"/>
    </location>
</feature>
<evidence type="ECO:0000256" key="5">
    <source>
        <dbReference type="ARBA" id="ARBA00022729"/>
    </source>
</evidence>
<dbReference type="RefSeq" id="WP_142712508.1">
    <property type="nucleotide sequence ID" value="NZ_FXTH01000001.1"/>
</dbReference>
<comment type="similarity">
    <text evidence="2">Belongs to the bacterial PQQ dehydrogenase family.</text>
</comment>
<feature type="region of interest" description="Disordered" evidence="9">
    <location>
        <begin position="365"/>
        <end position="386"/>
    </location>
</feature>
<sequence length="718" mass="78636">MRYFLVACCMAMGWGCGTDHSGNTDWSVRGGDKAQQRYSELTQIDTSNVDDLEVAWTYRTGDIEKDASTQIQTNPLVIDGMLFGVSPKLNVFALDAASGEEKWRFDPFTGADSSRSSHRNRGLSYWEGGGEARILFTAGSYLYALDARTGELIEEFGEQGRASLKEGLSEQFRDYYVVATSPGTIYGNLIIIGSLVSEGTDSAPGDIKAYNVKTGALEWTFHTIPRPGEYGYDTWDDPEAWKKIGGANSWAGMALDEDRGVIYIPTGSAAPDFYGGDRKGANLFANSLLALDASTGERIWHYQTVHHDLWDRDLPSPPTLVTVEHEGERVDAVAQPTKTGFVFLFDRETGEPLFDINEIPVPDSSTLEGEEVWPTQPVPSKPEPLMRQQMSTDDINPYVSEEEQEILREKLTGLRSDHFYEPPSLQGTLQFPGFDGGAEWGGSAFDPQSGLLYVNTNEVPWILQIIDTRPEEDTANPLPLSQAVGRDEYMSACVACHGTNLKGSGRSPSLIGVEDRRSPEEILALINSGRGMMPSFSQLPEARKKAIVNFLINREHYAVDISSVSDKKEVTGNSETARYILNGYQKFRTEAGYPAISPPWGRLNAVDLNTGEIAWQMPLGEYPSLREKGIPATGTENYGGPVATKGGVLFIAATLDKKIRAFNKATGALLWEEELPYAGFATPAVYEVNGKQYVVIACGGGKLGVESGDAYVAFSLPD</sequence>
<dbReference type="Gene3D" id="1.10.760.10">
    <property type="entry name" value="Cytochrome c-like domain"/>
    <property type="match status" value="1"/>
</dbReference>
<reference evidence="11 12" key="1">
    <citation type="submission" date="2017-05" db="EMBL/GenBank/DDBJ databases">
        <authorList>
            <person name="Varghese N."/>
            <person name="Submissions S."/>
        </authorList>
    </citation>
    <scope>NUCLEOTIDE SEQUENCE [LARGE SCALE GENOMIC DNA]</scope>
    <source>
        <strain evidence="11 12">DSM 21194</strain>
    </source>
</reference>
<proteinExistence type="inferred from homology"/>
<evidence type="ECO:0000256" key="1">
    <source>
        <dbReference type="ARBA" id="ARBA00001931"/>
    </source>
</evidence>
<dbReference type="EMBL" id="FXTH01000001">
    <property type="protein sequence ID" value="SMO31986.1"/>
    <property type="molecule type" value="Genomic_DNA"/>
</dbReference>
<dbReference type="GO" id="GO:0009055">
    <property type="term" value="F:electron transfer activity"/>
    <property type="evidence" value="ECO:0007669"/>
    <property type="project" value="InterPro"/>
</dbReference>
<dbReference type="GO" id="GO:0046872">
    <property type="term" value="F:metal ion binding"/>
    <property type="evidence" value="ECO:0007669"/>
    <property type="project" value="UniProtKB-KW"/>
</dbReference>
<name>A0A521AB17_9BACT</name>
<dbReference type="GO" id="GO:0008876">
    <property type="term" value="F:quinoprotein glucose dehydrogenase activity"/>
    <property type="evidence" value="ECO:0007669"/>
    <property type="project" value="TreeGrafter"/>
</dbReference>
<keyword evidence="6" id="KW-0560">Oxidoreductase</keyword>
<dbReference type="PANTHER" id="PTHR32303">
    <property type="entry name" value="QUINOPROTEIN ALCOHOL DEHYDROGENASE (CYTOCHROME C)"/>
    <property type="match status" value="1"/>
</dbReference>
<dbReference type="Gene3D" id="2.140.10.10">
    <property type="entry name" value="Quinoprotein alcohol dehydrogenase-like superfamily"/>
    <property type="match status" value="2"/>
</dbReference>
<keyword evidence="5" id="KW-0732">Signal</keyword>
<evidence type="ECO:0000256" key="7">
    <source>
        <dbReference type="ARBA" id="ARBA00023004"/>
    </source>
</evidence>
<dbReference type="InterPro" id="IPR009056">
    <property type="entry name" value="Cyt_c-like_dom"/>
</dbReference>
<dbReference type="Pfam" id="PF01011">
    <property type="entry name" value="PQQ"/>
    <property type="match status" value="2"/>
</dbReference>
<evidence type="ECO:0000256" key="4">
    <source>
        <dbReference type="ARBA" id="ARBA00022723"/>
    </source>
</evidence>
<dbReference type="PROSITE" id="PS51007">
    <property type="entry name" value="CYTC"/>
    <property type="match status" value="1"/>
</dbReference>
<organism evidence="11 12">
    <name type="scientific">Fodinibius sediminis</name>
    <dbReference type="NCBI Taxonomy" id="1214077"/>
    <lineage>
        <taxon>Bacteria</taxon>
        <taxon>Pseudomonadati</taxon>
        <taxon>Balneolota</taxon>
        <taxon>Balneolia</taxon>
        <taxon>Balneolales</taxon>
        <taxon>Balneolaceae</taxon>
        <taxon>Fodinibius</taxon>
    </lineage>
</organism>
<dbReference type="InterPro" id="IPR002372">
    <property type="entry name" value="PQQ_rpt_dom"/>
</dbReference>
<evidence type="ECO:0000256" key="3">
    <source>
        <dbReference type="ARBA" id="ARBA00022617"/>
    </source>
</evidence>
<accession>A0A521AB17</accession>
<gene>
    <name evidence="11" type="ORF">SAMN06265218_10117</name>
</gene>
<dbReference type="InterPro" id="IPR036909">
    <property type="entry name" value="Cyt_c-like_dom_sf"/>
</dbReference>
<dbReference type="SUPFAM" id="SSF50998">
    <property type="entry name" value="Quinoprotein alcohol dehydrogenase-like"/>
    <property type="match status" value="1"/>
</dbReference>
<dbReference type="InterPro" id="IPR018391">
    <property type="entry name" value="PQQ_b-propeller_rpt"/>
</dbReference>